<sequence>MDKDEILKKSRQENRNGDERVKLESDKASTFGMVGMALVFFALFLIRFFRDGEAAYDLFAVFFSFFAFSGIYRAVKLKGWQNILNAVLYSVAAVLWFMLYIWKG</sequence>
<feature type="transmembrane region" description="Helical" evidence="1">
    <location>
        <begin position="82"/>
        <end position="102"/>
    </location>
</feature>
<feature type="transmembrane region" description="Helical" evidence="1">
    <location>
        <begin position="30"/>
        <end position="49"/>
    </location>
</feature>
<protein>
    <submittedName>
        <fullName evidence="2">Uncharacterized protein</fullName>
    </submittedName>
</protein>
<evidence type="ECO:0000313" key="2">
    <source>
        <dbReference type="EMBL" id="HIR60029.1"/>
    </source>
</evidence>
<dbReference type="InterPro" id="IPR045620">
    <property type="entry name" value="DUF6442"/>
</dbReference>
<proteinExistence type="predicted"/>
<feature type="transmembrane region" description="Helical" evidence="1">
    <location>
        <begin position="55"/>
        <end position="75"/>
    </location>
</feature>
<dbReference type="Proteomes" id="UP000824241">
    <property type="component" value="Unassembled WGS sequence"/>
</dbReference>
<keyword evidence="1" id="KW-0472">Membrane</keyword>
<evidence type="ECO:0000313" key="3">
    <source>
        <dbReference type="Proteomes" id="UP000824241"/>
    </source>
</evidence>
<keyword evidence="1" id="KW-1133">Transmembrane helix</keyword>
<gene>
    <name evidence="2" type="ORF">IAB37_00410</name>
</gene>
<reference evidence="2" key="1">
    <citation type="submission" date="2020-10" db="EMBL/GenBank/DDBJ databases">
        <authorList>
            <person name="Gilroy R."/>
        </authorList>
    </citation>
    <scope>NUCLEOTIDE SEQUENCE</scope>
    <source>
        <strain evidence="2">CHK189-12415</strain>
    </source>
</reference>
<evidence type="ECO:0000256" key="1">
    <source>
        <dbReference type="SAM" id="Phobius"/>
    </source>
</evidence>
<dbReference type="Pfam" id="PF20040">
    <property type="entry name" value="DUF6442"/>
    <property type="match status" value="1"/>
</dbReference>
<organism evidence="2 3">
    <name type="scientific">Candidatus Faecivivens stercoravium</name>
    <dbReference type="NCBI Taxonomy" id="2840803"/>
    <lineage>
        <taxon>Bacteria</taxon>
        <taxon>Bacillati</taxon>
        <taxon>Bacillota</taxon>
        <taxon>Clostridia</taxon>
        <taxon>Eubacteriales</taxon>
        <taxon>Oscillospiraceae</taxon>
        <taxon>Oscillospiraceae incertae sedis</taxon>
        <taxon>Candidatus Faecivivens</taxon>
    </lineage>
</organism>
<comment type="caution">
    <text evidence="2">The sequence shown here is derived from an EMBL/GenBank/DDBJ whole genome shotgun (WGS) entry which is preliminary data.</text>
</comment>
<name>A0A9D1DVR5_9FIRM</name>
<dbReference type="AlphaFoldDB" id="A0A9D1DVR5"/>
<reference evidence="2" key="2">
    <citation type="journal article" date="2021" name="PeerJ">
        <title>Extensive microbial diversity within the chicken gut microbiome revealed by metagenomics and culture.</title>
        <authorList>
            <person name="Gilroy R."/>
            <person name="Ravi A."/>
            <person name="Getino M."/>
            <person name="Pursley I."/>
            <person name="Horton D.L."/>
            <person name="Alikhan N.F."/>
            <person name="Baker D."/>
            <person name="Gharbi K."/>
            <person name="Hall N."/>
            <person name="Watson M."/>
            <person name="Adriaenssens E.M."/>
            <person name="Foster-Nyarko E."/>
            <person name="Jarju S."/>
            <person name="Secka A."/>
            <person name="Antonio M."/>
            <person name="Oren A."/>
            <person name="Chaudhuri R.R."/>
            <person name="La Ragione R."/>
            <person name="Hildebrand F."/>
            <person name="Pallen M.J."/>
        </authorList>
    </citation>
    <scope>NUCLEOTIDE SEQUENCE</scope>
    <source>
        <strain evidence="2">CHK189-12415</strain>
    </source>
</reference>
<keyword evidence="1" id="KW-0812">Transmembrane</keyword>
<accession>A0A9D1DVR5</accession>
<dbReference type="EMBL" id="DVHA01000013">
    <property type="protein sequence ID" value="HIR60029.1"/>
    <property type="molecule type" value="Genomic_DNA"/>
</dbReference>